<dbReference type="Proteomes" id="UP001345219">
    <property type="component" value="Chromosome 19"/>
</dbReference>
<sequence>MSRLSKKPGWTQTRSRPDLTGSHWVLRTLGSGSMGGWTQDSGDRVLPPIFGPNQFFFPPEGPPFVQPGTLHHSPLHQSNYSITASASVLPEEASSLGGKEAISGESEDTSLLSRGQERTMKVLM</sequence>
<proteinExistence type="predicted"/>
<reference evidence="2 3" key="1">
    <citation type="journal article" date="2023" name="Hortic Res">
        <title>Pangenome of water caltrop reveals structural variations and asymmetric subgenome divergence after allopolyploidization.</title>
        <authorList>
            <person name="Zhang X."/>
            <person name="Chen Y."/>
            <person name="Wang L."/>
            <person name="Yuan Y."/>
            <person name="Fang M."/>
            <person name="Shi L."/>
            <person name="Lu R."/>
            <person name="Comes H.P."/>
            <person name="Ma Y."/>
            <person name="Chen Y."/>
            <person name="Huang G."/>
            <person name="Zhou Y."/>
            <person name="Zheng Z."/>
            <person name="Qiu Y."/>
        </authorList>
    </citation>
    <scope>NUCLEOTIDE SEQUENCE [LARGE SCALE GENOMIC DNA]</scope>
    <source>
        <tissue evidence="2">Roots</tissue>
    </source>
</reference>
<protein>
    <submittedName>
        <fullName evidence="2">Uncharacterized protein</fullName>
    </submittedName>
</protein>
<comment type="caution">
    <text evidence="2">The sequence shown here is derived from an EMBL/GenBank/DDBJ whole genome shotgun (WGS) entry which is preliminary data.</text>
</comment>
<gene>
    <name evidence="2" type="ORF">SAY87_024837</name>
</gene>
<evidence type="ECO:0000256" key="1">
    <source>
        <dbReference type="SAM" id="MobiDB-lite"/>
    </source>
</evidence>
<evidence type="ECO:0000313" key="3">
    <source>
        <dbReference type="Proteomes" id="UP001345219"/>
    </source>
</evidence>
<organism evidence="2 3">
    <name type="scientific">Trapa incisa</name>
    <dbReference type="NCBI Taxonomy" id="236973"/>
    <lineage>
        <taxon>Eukaryota</taxon>
        <taxon>Viridiplantae</taxon>
        <taxon>Streptophyta</taxon>
        <taxon>Embryophyta</taxon>
        <taxon>Tracheophyta</taxon>
        <taxon>Spermatophyta</taxon>
        <taxon>Magnoliopsida</taxon>
        <taxon>eudicotyledons</taxon>
        <taxon>Gunneridae</taxon>
        <taxon>Pentapetalae</taxon>
        <taxon>rosids</taxon>
        <taxon>malvids</taxon>
        <taxon>Myrtales</taxon>
        <taxon>Lythraceae</taxon>
        <taxon>Trapa</taxon>
    </lineage>
</organism>
<feature type="region of interest" description="Disordered" evidence="1">
    <location>
        <begin position="91"/>
        <end position="124"/>
    </location>
</feature>
<feature type="compositionally biased region" description="Basic and acidic residues" evidence="1">
    <location>
        <begin position="115"/>
        <end position="124"/>
    </location>
</feature>
<name>A0AAN7JFD5_9MYRT</name>
<keyword evidence="3" id="KW-1185">Reference proteome</keyword>
<feature type="region of interest" description="Disordered" evidence="1">
    <location>
        <begin position="1"/>
        <end position="22"/>
    </location>
</feature>
<evidence type="ECO:0000313" key="2">
    <source>
        <dbReference type="EMBL" id="KAK4741249.1"/>
    </source>
</evidence>
<dbReference type="AlphaFoldDB" id="A0AAN7JFD5"/>
<accession>A0AAN7JFD5</accession>
<dbReference type="EMBL" id="JAXIOK010000024">
    <property type="protein sequence ID" value="KAK4741249.1"/>
    <property type="molecule type" value="Genomic_DNA"/>
</dbReference>